<dbReference type="GO" id="GO:0016020">
    <property type="term" value="C:membrane"/>
    <property type="evidence" value="ECO:0007669"/>
    <property type="project" value="UniProtKB-SubCell"/>
</dbReference>
<feature type="transmembrane region" description="Helical" evidence="7">
    <location>
        <begin position="111"/>
        <end position="132"/>
    </location>
</feature>
<dbReference type="AlphaFoldDB" id="A0A1V6TJX4"/>
<name>A0A1V6TJX4_9EURO</name>
<dbReference type="InterPro" id="IPR049326">
    <property type="entry name" value="Rhodopsin_dom_fungi"/>
</dbReference>
<keyword evidence="4 7" id="KW-0472">Membrane</keyword>
<feature type="transmembrane region" description="Helical" evidence="7">
    <location>
        <begin position="60"/>
        <end position="80"/>
    </location>
</feature>
<feature type="transmembrane region" description="Helical" evidence="7">
    <location>
        <begin position="139"/>
        <end position="161"/>
    </location>
</feature>
<feature type="compositionally biased region" description="Basic and acidic residues" evidence="6">
    <location>
        <begin position="369"/>
        <end position="382"/>
    </location>
</feature>
<comment type="caution">
    <text evidence="9">The sequence shown here is derived from an EMBL/GenBank/DDBJ whole genome shotgun (WGS) entry which is preliminary data.</text>
</comment>
<feature type="transmembrane region" description="Helical" evidence="7">
    <location>
        <begin position="222"/>
        <end position="242"/>
    </location>
</feature>
<comment type="similarity">
    <text evidence="5">Belongs to the SAT4 family.</text>
</comment>
<evidence type="ECO:0000259" key="8">
    <source>
        <dbReference type="Pfam" id="PF20684"/>
    </source>
</evidence>
<feature type="domain" description="Rhodopsin" evidence="8">
    <location>
        <begin position="44"/>
        <end position="285"/>
    </location>
</feature>
<dbReference type="InterPro" id="IPR052337">
    <property type="entry name" value="SAT4-like"/>
</dbReference>
<protein>
    <recommendedName>
        <fullName evidence="8">Rhodopsin domain-containing protein</fullName>
    </recommendedName>
</protein>
<feature type="region of interest" description="Disordered" evidence="6">
    <location>
        <begin position="291"/>
        <end position="382"/>
    </location>
</feature>
<feature type="compositionally biased region" description="Polar residues" evidence="6">
    <location>
        <begin position="303"/>
        <end position="315"/>
    </location>
</feature>
<sequence>MDAESRKEAAEAVIMAAVNDDSRSKAILSVTSVFFAISVVSVFLRVFVRTRVVRAFGWDDIAMVLAMVFNLGFAVCGIVGPKNGMGRKLAYFKAYPDEFSRALLCWWLGQIFYVITCVLAKVSIIITLLRITVDRIHAWILYAAISLATVVGLIFLFFTIFQCNPVDHFWHQLSPTGSCVNKDVLIGIAYLYSIGAAITDLTIGLLPVALIWNLRMNSRTKAAIVGILGIGCIASAAVIIRIPFVHHYKDEEFLYNTYQISIWSNVEAGLGITAGCLTTLRPLIRFLRDGSSASRSRRPGSFPLSSNVAQNFNKSSRSRQGDRDDAHQLWTGTDQDDYHGVTTTIMGTTQRPTPTSSSEENLNPNQGWKVERSVRVSVRDDS</sequence>
<evidence type="ECO:0000313" key="10">
    <source>
        <dbReference type="Proteomes" id="UP000191285"/>
    </source>
</evidence>
<keyword evidence="2 7" id="KW-0812">Transmembrane</keyword>
<reference evidence="10" key="1">
    <citation type="journal article" date="2017" name="Nat. Microbiol.">
        <title>Global analysis of biosynthetic gene clusters reveals vast potential of secondary metabolite production in Penicillium species.</title>
        <authorList>
            <person name="Nielsen J.C."/>
            <person name="Grijseels S."/>
            <person name="Prigent S."/>
            <person name="Ji B."/>
            <person name="Dainat J."/>
            <person name="Nielsen K.F."/>
            <person name="Frisvad J.C."/>
            <person name="Workman M."/>
            <person name="Nielsen J."/>
        </authorList>
    </citation>
    <scope>NUCLEOTIDE SEQUENCE [LARGE SCALE GENOMIC DNA]</scope>
    <source>
        <strain evidence="10">IBT 24891</strain>
    </source>
</reference>
<comment type="subcellular location">
    <subcellularLocation>
        <location evidence="1">Membrane</location>
        <topology evidence="1">Multi-pass membrane protein</topology>
    </subcellularLocation>
</comment>
<evidence type="ECO:0000256" key="7">
    <source>
        <dbReference type="SAM" id="Phobius"/>
    </source>
</evidence>
<dbReference type="Proteomes" id="UP000191285">
    <property type="component" value="Unassembled WGS sequence"/>
</dbReference>
<evidence type="ECO:0000256" key="4">
    <source>
        <dbReference type="ARBA" id="ARBA00023136"/>
    </source>
</evidence>
<dbReference type="PANTHER" id="PTHR33048">
    <property type="entry name" value="PTH11-LIKE INTEGRAL MEMBRANE PROTEIN (AFU_ORTHOLOGUE AFUA_5G11245)"/>
    <property type="match status" value="1"/>
</dbReference>
<accession>A0A1V6TJX4</accession>
<proteinExistence type="inferred from homology"/>
<dbReference type="PANTHER" id="PTHR33048:SF140">
    <property type="entry name" value="ATPASE, PUTATIVE (EUROFUNG)-RELATED"/>
    <property type="match status" value="1"/>
</dbReference>
<organism evidence="9 10">
    <name type="scientific">Penicillium steckii</name>
    <dbReference type="NCBI Taxonomy" id="303698"/>
    <lineage>
        <taxon>Eukaryota</taxon>
        <taxon>Fungi</taxon>
        <taxon>Dikarya</taxon>
        <taxon>Ascomycota</taxon>
        <taxon>Pezizomycotina</taxon>
        <taxon>Eurotiomycetes</taxon>
        <taxon>Eurotiomycetidae</taxon>
        <taxon>Eurotiales</taxon>
        <taxon>Aspergillaceae</taxon>
        <taxon>Penicillium</taxon>
    </lineage>
</organism>
<evidence type="ECO:0000256" key="1">
    <source>
        <dbReference type="ARBA" id="ARBA00004141"/>
    </source>
</evidence>
<keyword evidence="10" id="KW-1185">Reference proteome</keyword>
<evidence type="ECO:0000256" key="3">
    <source>
        <dbReference type="ARBA" id="ARBA00022989"/>
    </source>
</evidence>
<feature type="transmembrane region" description="Helical" evidence="7">
    <location>
        <begin position="184"/>
        <end position="210"/>
    </location>
</feature>
<evidence type="ECO:0000313" key="9">
    <source>
        <dbReference type="EMBL" id="OQE26240.1"/>
    </source>
</evidence>
<keyword evidence="3 7" id="KW-1133">Transmembrane helix</keyword>
<dbReference type="EMBL" id="MLKD01000005">
    <property type="protein sequence ID" value="OQE26240.1"/>
    <property type="molecule type" value="Genomic_DNA"/>
</dbReference>
<evidence type="ECO:0000256" key="6">
    <source>
        <dbReference type="SAM" id="MobiDB-lite"/>
    </source>
</evidence>
<dbReference type="Pfam" id="PF20684">
    <property type="entry name" value="Fung_rhodopsin"/>
    <property type="match status" value="1"/>
</dbReference>
<gene>
    <name evidence="9" type="ORF">PENSTE_c005G03663</name>
</gene>
<feature type="compositionally biased region" description="Polar residues" evidence="6">
    <location>
        <begin position="341"/>
        <end position="366"/>
    </location>
</feature>
<feature type="transmembrane region" description="Helical" evidence="7">
    <location>
        <begin position="26"/>
        <end position="48"/>
    </location>
</feature>
<evidence type="ECO:0000256" key="5">
    <source>
        <dbReference type="ARBA" id="ARBA00038359"/>
    </source>
</evidence>
<evidence type="ECO:0000256" key="2">
    <source>
        <dbReference type="ARBA" id="ARBA00022692"/>
    </source>
</evidence>